<dbReference type="HOGENOM" id="CLU_086407_4_1_6"/>
<gene>
    <name evidence="1" type="ordered locus">Shew_1708</name>
</gene>
<proteinExistence type="predicted"/>
<dbReference type="KEGG" id="slo:Shew_1708"/>
<accession>A3QDM7</accession>
<evidence type="ECO:0000313" key="1">
    <source>
        <dbReference type="EMBL" id="ABO23575.1"/>
    </source>
</evidence>
<dbReference type="RefSeq" id="WP_011865507.1">
    <property type="nucleotide sequence ID" value="NC_009092.1"/>
</dbReference>
<dbReference type="AlphaFoldDB" id="A3QDM7"/>
<dbReference type="Pfam" id="PF04229">
    <property type="entry name" value="GrpB"/>
    <property type="match status" value="1"/>
</dbReference>
<dbReference type="Proteomes" id="UP000001558">
    <property type="component" value="Chromosome"/>
</dbReference>
<dbReference type="InterPro" id="IPR043519">
    <property type="entry name" value="NT_sf"/>
</dbReference>
<dbReference type="EMBL" id="CP000606">
    <property type="protein sequence ID" value="ABO23575.1"/>
    <property type="molecule type" value="Genomic_DNA"/>
</dbReference>
<evidence type="ECO:0008006" key="3">
    <source>
        <dbReference type="Google" id="ProtNLM"/>
    </source>
</evidence>
<dbReference type="OrthoDB" id="9799092at2"/>
<dbReference type="PANTHER" id="PTHR34822:SF1">
    <property type="entry name" value="GRPB FAMILY PROTEIN"/>
    <property type="match status" value="1"/>
</dbReference>
<evidence type="ECO:0000313" key="2">
    <source>
        <dbReference type="Proteomes" id="UP000001558"/>
    </source>
</evidence>
<reference evidence="1 2" key="1">
    <citation type="submission" date="2007-03" db="EMBL/GenBank/DDBJ databases">
        <title>Complete sequence of Shewanella loihica PV-4.</title>
        <authorList>
            <consortium name="US DOE Joint Genome Institute"/>
            <person name="Copeland A."/>
            <person name="Lucas S."/>
            <person name="Lapidus A."/>
            <person name="Barry K."/>
            <person name="Detter J.C."/>
            <person name="Glavina del Rio T."/>
            <person name="Hammon N."/>
            <person name="Israni S."/>
            <person name="Dalin E."/>
            <person name="Tice H."/>
            <person name="Pitluck S."/>
            <person name="Chain P."/>
            <person name="Malfatti S."/>
            <person name="Shin M."/>
            <person name="Vergez L."/>
            <person name="Schmutz J."/>
            <person name="Larimer F."/>
            <person name="Land M."/>
            <person name="Hauser L."/>
            <person name="Kyrpides N."/>
            <person name="Mikhailova N."/>
            <person name="Romine M.F."/>
            <person name="Serres G."/>
            <person name="Fredrickson J."/>
            <person name="Tiedje J."/>
            <person name="Richardson P."/>
        </authorList>
    </citation>
    <scope>NUCLEOTIDE SEQUENCE [LARGE SCALE GENOMIC DNA]</scope>
    <source>
        <strain evidence="2">ATCC BAA-1088 / PV-4</strain>
    </source>
</reference>
<name>A3QDM7_SHELP</name>
<dbReference type="Gene3D" id="3.30.460.10">
    <property type="entry name" value="Beta Polymerase, domain 2"/>
    <property type="match status" value="1"/>
</dbReference>
<dbReference type="InterPro" id="IPR007344">
    <property type="entry name" value="GrpB/CoaE"/>
</dbReference>
<dbReference type="PANTHER" id="PTHR34822">
    <property type="entry name" value="GRPB DOMAIN PROTEIN (AFU_ORTHOLOGUE AFUA_1G01530)"/>
    <property type="match status" value="1"/>
</dbReference>
<keyword evidence="2" id="KW-1185">Reference proteome</keyword>
<dbReference type="STRING" id="323850.Shew_1708"/>
<dbReference type="SUPFAM" id="SSF81301">
    <property type="entry name" value="Nucleotidyltransferase"/>
    <property type="match status" value="1"/>
</dbReference>
<sequence length="192" mass="21573">MARSIVVIDHQMSWHQAFKVEKAQLLTALGKCVVSLEHIGSTSVPGLAAKPIIDMLLEVDSLAALDAQGEHLRALSYIARGENGIIGRRYFCKSEESKSEEDKSEEGKRDEYKVGPQRTHHLHAFQSGSQQLIAHRAFRDYLIAHPDKADEYAELKRITAKPCHHDSEAYMAAKEEFIQETLALALCWYGKV</sequence>
<protein>
    <recommendedName>
        <fullName evidence="3">GrpB family protein</fullName>
    </recommendedName>
</protein>
<dbReference type="eggNOG" id="COG2320">
    <property type="taxonomic scope" value="Bacteria"/>
</dbReference>
<organism evidence="1 2">
    <name type="scientific">Shewanella loihica (strain ATCC BAA-1088 / PV-4)</name>
    <dbReference type="NCBI Taxonomy" id="323850"/>
    <lineage>
        <taxon>Bacteria</taxon>
        <taxon>Pseudomonadati</taxon>
        <taxon>Pseudomonadota</taxon>
        <taxon>Gammaproteobacteria</taxon>
        <taxon>Alteromonadales</taxon>
        <taxon>Shewanellaceae</taxon>
        <taxon>Shewanella</taxon>
    </lineage>
</organism>